<dbReference type="PROSITE" id="PS51755">
    <property type="entry name" value="OMPR_PHOB"/>
    <property type="match status" value="1"/>
</dbReference>
<evidence type="ECO:0000313" key="12">
    <source>
        <dbReference type="EMBL" id="EIM58395.1"/>
    </source>
</evidence>
<dbReference type="GO" id="GO:0000976">
    <property type="term" value="F:transcription cis-regulatory region binding"/>
    <property type="evidence" value="ECO:0007669"/>
    <property type="project" value="TreeGrafter"/>
</dbReference>
<dbReference type="SMART" id="SM00448">
    <property type="entry name" value="REC"/>
    <property type="match status" value="1"/>
</dbReference>
<dbReference type="InterPro" id="IPR001789">
    <property type="entry name" value="Sig_transdc_resp-reg_receiver"/>
</dbReference>
<reference evidence="12 13" key="1">
    <citation type="submission" date="2010-08" db="EMBL/GenBank/DDBJ databases">
        <authorList>
            <consortium name="US DOE Joint Genome Institute (JGI-PGF)"/>
            <person name="Lucas S."/>
            <person name="Copeland A."/>
            <person name="Lapidus A."/>
            <person name="Cheng J.-F."/>
            <person name="Bruce D."/>
            <person name="Goodwin L."/>
            <person name="Pitluck S."/>
            <person name="Land M.L."/>
            <person name="Hauser L."/>
            <person name="Chang Y.-J."/>
            <person name="Anderson I.J."/>
            <person name="Johnson E."/>
            <person name="Mulhopadhyay B."/>
            <person name="Kyrpides N."/>
            <person name="Woyke T.J."/>
        </authorList>
    </citation>
    <scope>NUCLEOTIDE SEQUENCE [LARGE SCALE GENOMIC DNA]</scope>
    <source>
        <strain evidence="12 13">6</strain>
    </source>
</reference>
<dbReference type="Proteomes" id="UP000005753">
    <property type="component" value="Chromosome"/>
</dbReference>
<evidence type="ECO:0000256" key="2">
    <source>
        <dbReference type="ARBA" id="ARBA00022553"/>
    </source>
</evidence>
<keyword evidence="3" id="KW-0902">Two-component regulatory system</keyword>
<dbReference type="AlphaFoldDB" id="I5AX72"/>
<dbReference type="SUPFAM" id="SSF52172">
    <property type="entry name" value="CheY-like"/>
    <property type="match status" value="1"/>
</dbReference>
<evidence type="ECO:0000256" key="1">
    <source>
        <dbReference type="ARBA" id="ARBA00018672"/>
    </source>
</evidence>
<feature type="domain" description="Response regulatory" evidence="10">
    <location>
        <begin position="29"/>
        <end position="139"/>
    </location>
</feature>
<dbReference type="HOGENOM" id="CLU_000445_30_3_9"/>
<dbReference type="Gene3D" id="3.40.50.2300">
    <property type="match status" value="1"/>
</dbReference>
<keyword evidence="6" id="KW-0804">Transcription</keyword>
<gene>
    <name evidence="12" type="ORF">EubceDRAFT1_2690</name>
</gene>
<comment type="function">
    <text evidence="7">May play the central regulatory role in sporulation. It may be an element of the effector pathway responsible for the activation of sporulation genes in response to nutritional stress. Spo0A may act in concert with spo0H (a sigma factor) to control the expression of some genes that are critical to the sporulation process.</text>
</comment>
<keyword evidence="2 8" id="KW-0597">Phosphoprotein</keyword>
<dbReference type="GO" id="GO:0000156">
    <property type="term" value="F:phosphorelay response regulator activity"/>
    <property type="evidence" value="ECO:0007669"/>
    <property type="project" value="TreeGrafter"/>
</dbReference>
<dbReference type="PROSITE" id="PS50110">
    <property type="entry name" value="RESPONSE_REGULATORY"/>
    <property type="match status" value="1"/>
</dbReference>
<evidence type="ECO:0000256" key="5">
    <source>
        <dbReference type="ARBA" id="ARBA00023125"/>
    </source>
</evidence>
<dbReference type="PANTHER" id="PTHR48111">
    <property type="entry name" value="REGULATOR OF RPOS"/>
    <property type="match status" value="1"/>
</dbReference>
<dbReference type="EMBL" id="CM001487">
    <property type="protein sequence ID" value="EIM58395.1"/>
    <property type="molecule type" value="Genomic_DNA"/>
</dbReference>
<dbReference type="eggNOG" id="COG0745">
    <property type="taxonomic scope" value="Bacteria"/>
</dbReference>
<dbReference type="Gene3D" id="1.10.10.10">
    <property type="entry name" value="Winged helix-like DNA-binding domain superfamily/Winged helix DNA-binding domain"/>
    <property type="match status" value="1"/>
</dbReference>
<evidence type="ECO:0000256" key="4">
    <source>
        <dbReference type="ARBA" id="ARBA00023015"/>
    </source>
</evidence>
<dbReference type="InterPro" id="IPR036388">
    <property type="entry name" value="WH-like_DNA-bd_sf"/>
</dbReference>
<dbReference type="CDD" id="cd00383">
    <property type="entry name" value="trans_reg_C"/>
    <property type="match status" value="1"/>
</dbReference>
<name>I5AX72_EUBC6</name>
<dbReference type="GO" id="GO:0005829">
    <property type="term" value="C:cytosol"/>
    <property type="evidence" value="ECO:0007669"/>
    <property type="project" value="TreeGrafter"/>
</dbReference>
<evidence type="ECO:0000259" key="11">
    <source>
        <dbReference type="PROSITE" id="PS51755"/>
    </source>
</evidence>
<dbReference type="InterPro" id="IPR011006">
    <property type="entry name" value="CheY-like_superfamily"/>
</dbReference>
<protein>
    <recommendedName>
        <fullName evidence="1">Stage 0 sporulation protein A homolog</fullName>
    </recommendedName>
</protein>
<dbReference type="SMART" id="SM00862">
    <property type="entry name" value="Trans_reg_C"/>
    <property type="match status" value="1"/>
</dbReference>
<evidence type="ECO:0000256" key="8">
    <source>
        <dbReference type="PROSITE-ProRule" id="PRU00169"/>
    </source>
</evidence>
<evidence type="ECO:0000256" key="3">
    <source>
        <dbReference type="ARBA" id="ARBA00023012"/>
    </source>
</evidence>
<organism evidence="12 13">
    <name type="scientific">Eubacterium cellulosolvens (strain ATCC 43171 / JCM 9499 / 6)</name>
    <name type="common">Cillobacterium cellulosolvens</name>
    <dbReference type="NCBI Taxonomy" id="633697"/>
    <lineage>
        <taxon>Bacteria</taxon>
        <taxon>Bacillati</taxon>
        <taxon>Bacillota</taxon>
        <taxon>Clostridia</taxon>
        <taxon>Eubacteriales</taxon>
        <taxon>Eubacteriaceae</taxon>
        <taxon>Eubacterium</taxon>
    </lineage>
</organism>
<dbReference type="PANTHER" id="PTHR48111:SF1">
    <property type="entry name" value="TWO-COMPONENT RESPONSE REGULATOR ORR33"/>
    <property type="match status" value="1"/>
</dbReference>
<keyword evidence="13" id="KW-1185">Reference proteome</keyword>
<dbReference type="GO" id="GO:0006355">
    <property type="term" value="P:regulation of DNA-templated transcription"/>
    <property type="evidence" value="ECO:0007669"/>
    <property type="project" value="InterPro"/>
</dbReference>
<dbReference type="STRING" id="633697.EubceDRAFT1_2690"/>
<evidence type="ECO:0000256" key="6">
    <source>
        <dbReference type="ARBA" id="ARBA00023163"/>
    </source>
</evidence>
<feature type="domain" description="OmpR/PhoB-type" evidence="11">
    <location>
        <begin position="147"/>
        <end position="243"/>
    </location>
</feature>
<evidence type="ECO:0000259" key="10">
    <source>
        <dbReference type="PROSITE" id="PS50110"/>
    </source>
</evidence>
<dbReference type="InterPro" id="IPR039420">
    <property type="entry name" value="WalR-like"/>
</dbReference>
<evidence type="ECO:0000313" key="13">
    <source>
        <dbReference type="Proteomes" id="UP000005753"/>
    </source>
</evidence>
<dbReference type="InterPro" id="IPR001867">
    <property type="entry name" value="OmpR/PhoB-type_DNA-bd"/>
</dbReference>
<reference evidence="12 13" key="2">
    <citation type="submission" date="2012-02" db="EMBL/GenBank/DDBJ databases">
        <title>Improved High-Quality Draft sequence of Eubacterium cellulosolvens 6.</title>
        <authorList>
            <consortium name="US DOE Joint Genome Institute"/>
            <person name="Lucas S."/>
            <person name="Han J."/>
            <person name="Lapidus A."/>
            <person name="Cheng J.-F."/>
            <person name="Goodwin L."/>
            <person name="Pitluck S."/>
            <person name="Peters L."/>
            <person name="Mikhailova N."/>
            <person name="Gu W."/>
            <person name="Detter J.C."/>
            <person name="Han C."/>
            <person name="Tapia R."/>
            <person name="Land M."/>
            <person name="Hauser L."/>
            <person name="Kyrpides N."/>
            <person name="Ivanova N."/>
            <person name="Pagani I."/>
            <person name="Johnson E."/>
            <person name="Mukhopadhyay B."/>
            <person name="Anderson I."/>
            <person name="Woyke T."/>
        </authorList>
    </citation>
    <scope>NUCLEOTIDE SEQUENCE [LARGE SCALE GENOMIC DNA]</scope>
    <source>
        <strain evidence="12 13">6</strain>
    </source>
</reference>
<proteinExistence type="predicted"/>
<keyword evidence="5 9" id="KW-0238">DNA-binding</keyword>
<evidence type="ECO:0000256" key="7">
    <source>
        <dbReference type="ARBA" id="ARBA00024867"/>
    </source>
</evidence>
<dbReference type="Pfam" id="PF00486">
    <property type="entry name" value="Trans_reg_C"/>
    <property type="match status" value="1"/>
</dbReference>
<dbReference type="Pfam" id="PF00072">
    <property type="entry name" value="Response_reg"/>
    <property type="match status" value="1"/>
</dbReference>
<dbReference type="Gene3D" id="6.10.250.690">
    <property type="match status" value="1"/>
</dbReference>
<sequence>MGGLLEKVESVLDTGKFMNKNSTSHMRKHITIIEDDTALNDGIVLALKNTEFTFTQNYSLGEFCAGDPTDLIILDVNLPDGSGFDFLREYREASDTPVIILTAKDLETDEVTGLTLGADDYITKPFSLMVLRARIDKVLQKRQMFSGNSYSDDEYSFDFDRMDFLVRGMPVELSKTEQKLLRLLIQNREQTLTRDMLIDAIWTDGAEYVDENALSVTIGRLRKKLSATERIQTVYGIGYVWRSK</sequence>
<keyword evidence="4" id="KW-0805">Transcription regulation</keyword>
<feature type="modified residue" description="4-aspartylphosphate" evidence="8">
    <location>
        <position position="75"/>
    </location>
</feature>
<dbReference type="GO" id="GO:0032993">
    <property type="term" value="C:protein-DNA complex"/>
    <property type="evidence" value="ECO:0007669"/>
    <property type="project" value="TreeGrafter"/>
</dbReference>
<accession>I5AX72</accession>
<feature type="DNA-binding region" description="OmpR/PhoB-type" evidence="9">
    <location>
        <begin position="147"/>
        <end position="243"/>
    </location>
</feature>
<evidence type="ECO:0000256" key="9">
    <source>
        <dbReference type="PROSITE-ProRule" id="PRU01091"/>
    </source>
</evidence>